<dbReference type="RefSeq" id="WP_099959975.1">
    <property type="nucleotide sequence ID" value="NZ_BSPR01000018.1"/>
</dbReference>
<dbReference type="InterPro" id="IPR040756">
    <property type="entry name" value="Peptidase_M61_N"/>
</dbReference>
<dbReference type="InterPro" id="IPR001478">
    <property type="entry name" value="PDZ"/>
</dbReference>
<dbReference type="SMART" id="SM00228">
    <property type="entry name" value="PDZ"/>
    <property type="match status" value="1"/>
</dbReference>
<dbReference type="SUPFAM" id="SSF50156">
    <property type="entry name" value="PDZ domain-like"/>
    <property type="match status" value="1"/>
</dbReference>
<dbReference type="KEGG" id="rgu:A4W93_23625"/>
<name>A0A1W6LEH3_9BURK</name>
<sequence>MISYRVTPADVHAHLYEVTLTVPAPAAEQRLSLPVWIPGSYLVREFARHLSGVSARQGREAVPLEQVDKAGWVARCGGRGALVVTYTVYAFDTSVRAAFLDADRGFFNGTGVCLRVHGREAEPHQLELAKLPKGWDVATSMPVGAKKGVYEAADYDELVDHPVELGRFWRGTFKAGGVPHEFVIAGALPDFDGDRLLADSRRICDAQIAFWHGKKKPHFKRYVFLLNAVDDGYGGLEHRASTALIAARRDLPQRGRPESSDGYVTLLGLISHEYFHTWNVKQLRPAEFKRYDYTQENYTELLWFFEGFTSYYDDQFLLRTGLIDPARYLKLVAKTVSGVLAMPGRKVQSVAQASFDAWVKYYRGDENTPNSTISYYTKGSLVGLALDLTLRAEGRGSLDDVMRGLWARSGGGPVSEADIAAVLKEVSGRSMARELGDWVHGTDDLPLQKLLARFGVSWSAQAPTLAQRLGVRVSESPLTGVKVTSVLRGGEGEAAGLSAGDELIAVDDWRVRRLDDATRVLPASGEVELLTVRDGRVRRLTATVPAAPDAGAVTLAPEPATGLAAGALELRRAWLPG</sequence>
<dbReference type="Pfam" id="PF05299">
    <property type="entry name" value="Peptidase_M61"/>
    <property type="match status" value="1"/>
</dbReference>
<dbReference type="Pfam" id="PF17899">
    <property type="entry name" value="Peptidase_M61_N"/>
    <property type="match status" value="1"/>
</dbReference>
<dbReference type="PIRSF" id="PIRSF016493">
    <property type="entry name" value="Glycyl_aminpptds"/>
    <property type="match status" value="1"/>
</dbReference>
<dbReference type="PROSITE" id="PS50106">
    <property type="entry name" value="PDZ"/>
    <property type="match status" value="1"/>
</dbReference>
<dbReference type="STRING" id="946333.A4W93_23625"/>
<reference evidence="1 2" key="1">
    <citation type="submission" date="2016-04" db="EMBL/GenBank/DDBJ databases">
        <title>Complete genome sequence of natural rubber-degrading, novel Gram-negative bacterium, Rhizobacter gummiphilus strain NS21.</title>
        <authorList>
            <person name="Tabata M."/>
            <person name="Kasai D."/>
            <person name="Fukuda M."/>
        </authorList>
    </citation>
    <scope>NUCLEOTIDE SEQUENCE [LARGE SCALE GENOMIC DNA]</scope>
    <source>
        <strain evidence="1 2">NS21</strain>
    </source>
</reference>
<protein>
    <submittedName>
        <fullName evidence="1">Peptidase M61</fullName>
    </submittedName>
</protein>
<dbReference type="Gene3D" id="2.30.42.10">
    <property type="match status" value="1"/>
</dbReference>
<dbReference type="OrthoDB" id="9778516at2"/>
<dbReference type="SUPFAM" id="SSF55486">
    <property type="entry name" value="Metalloproteases ('zincins'), catalytic domain"/>
    <property type="match status" value="1"/>
</dbReference>
<dbReference type="Gene3D" id="1.10.390.10">
    <property type="entry name" value="Neutral Protease Domain 2"/>
    <property type="match status" value="1"/>
</dbReference>
<keyword evidence="2" id="KW-1185">Reference proteome</keyword>
<organism evidence="1 2">
    <name type="scientific">Piscinibacter gummiphilus</name>
    <dbReference type="NCBI Taxonomy" id="946333"/>
    <lineage>
        <taxon>Bacteria</taxon>
        <taxon>Pseudomonadati</taxon>
        <taxon>Pseudomonadota</taxon>
        <taxon>Betaproteobacteria</taxon>
        <taxon>Burkholderiales</taxon>
        <taxon>Sphaerotilaceae</taxon>
        <taxon>Piscinibacter</taxon>
    </lineage>
</organism>
<dbReference type="InterPro" id="IPR036034">
    <property type="entry name" value="PDZ_sf"/>
</dbReference>
<evidence type="ECO:0000313" key="2">
    <source>
        <dbReference type="Proteomes" id="UP000193427"/>
    </source>
</evidence>
<dbReference type="InterPro" id="IPR007963">
    <property type="entry name" value="Peptidase_M61_catalytic"/>
</dbReference>
<dbReference type="Proteomes" id="UP000193427">
    <property type="component" value="Chromosome"/>
</dbReference>
<dbReference type="InterPro" id="IPR027268">
    <property type="entry name" value="Peptidase_M4/M1_CTD_sf"/>
</dbReference>
<dbReference type="InterPro" id="IPR024191">
    <property type="entry name" value="Peptidase_M61"/>
</dbReference>
<proteinExistence type="predicted"/>
<dbReference type="Gene3D" id="2.60.40.3650">
    <property type="match status" value="1"/>
</dbReference>
<dbReference type="AlphaFoldDB" id="A0A1W6LEH3"/>
<accession>A0A1W6LEH3</accession>
<gene>
    <name evidence="1" type="ORF">A4W93_23625</name>
</gene>
<evidence type="ECO:0000313" key="1">
    <source>
        <dbReference type="EMBL" id="ARN22661.1"/>
    </source>
</evidence>
<dbReference type="Pfam" id="PF00595">
    <property type="entry name" value="PDZ"/>
    <property type="match status" value="1"/>
</dbReference>
<dbReference type="EMBL" id="CP015118">
    <property type="protein sequence ID" value="ARN22661.1"/>
    <property type="molecule type" value="Genomic_DNA"/>
</dbReference>